<accession>A0ABP5YPC3</accession>
<proteinExistence type="predicted"/>
<evidence type="ECO:0000313" key="2">
    <source>
        <dbReference type="Proteomes" id="UP001501358"/>
    </source>
</evidence>
<dbReference type="EMBL" id="BAAATA010000009">
    <property type="protein sequence ID" value="GAA2484738.1"/>
    <property type="molecule type" value="Genomic_DNA"/>
</dbReference>
<organism evidence="1 2">
    <name type="scientific">Streptomyces thermolineatus</name>
    <dbReference type="NCBI Taxonomy" id="44033"/>
    <lineage>
        <taxon>Bacteria</taxon>
        <taxon>Bacillati</taxon>
        <taxon>Actinomycetota</taxon>
        <taxon>Actinomycetes</taxon>
        <taxon>Kitasatosporales</taxon>
        <taxon>Streptomycetaceae</taxon>
        <taxon>Streptomyces</taxon>
    </lineage>
</organism>
<dbReference type="Proteomes" id="UP001501358">
    <property type="component" value="Unassembled WGS sequence"/>
</dbReference>
<sequence>MQMVRVTLYGGPLDGEQLDVPAQPDTDDPGIALPAAGCSISGGRSWYAPAYDGRWCWEGDTA</sequence>
<keyword evidence="2" id="KW-1185">Reference proteome</keyword>
<evidence type="ECO:0000313" key="1">
    <source>
        <dbReference type="EMBL" id="GAA2484738.1"/>
    </source>
</evidence>
<protein>
    <submittedName>
        <fullName evidence="1">Uncharacterized protein</fullName>
    </submittedName>
</protein>
<name>A0ABP5YPC3_9ACTN</name>
<reference evidence="2" key="1">
    <citation type="journal article" date="2019" name="Int. J. Syst. Evol. Microbiol.">
        <title>The Global Catalogue of Microorganisms (GCM) 10K type strain sequencing project: providing services to taxonomists for standard genome sequencing and annotation.</title>
        <authorList>
            <consortium name="The Broad Institute Genomics Platform"/>
            <consortium name="The Broad Institute Genome Sequencing Center for Infectious Disease"/>
            <person name="Wu L."/>
            <person name="Ma J."/>
        </authorList>
    </citation>
    <scope>NUCLEOTIDE SEQUENCE [LARGE SCALE GENOMIC DNA]</scope>
    <source>
        <strain evidence="2">JCM 6307</strain>
    </source>
</reference>
<dbReference type="RefSeq" id="WP_344382919.1">
    <property type="nucleotide sequence ID" value="NZ_BAAATA010000009.1"/>
</dbReference>
<comment type="caution">
    <text evidence="1">The sequence shown here is derived from an EMBL/GenBank/DDBJ whole genome shotgun (WGS) entry which is preliminary data.</text>
</comment>
<gene>
    <name evidence="1" type="ORF">GCM10010406_21240</name>
</gene>